<feature type="domain" description="Glycosyltransferase 2-like" evidence="3">
    <location>
        <begin position="8"/>
        <end position="160"/>
    </location>
</feature>
<keyword evidence="2" id="KW-0808">Transferase</keyword>
<dbReference type="RefSeq" id="WP_193502107.1">
    <property type="nucleotide sequence ID" value="NZ_JADCKC010000003.1"/>
</dbReference>
<name>A0ABR9R4T2_9FIRM</name>
<dbReference type="EMBL" id="JADCKC010000003">
    <property type="protein sequence ID" value="MBE5038146.1"/>
    <property type="molecule type" value="Genomic_DNA"/>
</dbReference>
<dbReference type="InterPro" id="IPR001173">
    <property type="entry name" value="Glyco_trans_2-like"/>
</dbReference>
<dbReference type="Proteomes" id="UP000768567">
    <property type="component" value="Unassembled WGS sequence"/>
</dbReference>
<comment type="caution">
    <text evidence="4">The sequence shown here is derived from an EMBL/GenBank/DDBJ whole genome shotgun (WGS) entry which is preliminary data.</text>
</comment>
<evidence type="ECO:0000313" key="4">
    <source>
        <dbReference type="EMBL" id="MBE5038146.1"/>
    </source>
</evidence>
<evidence type="ECO:0000256" key="1">
    <source>
        <dbReference type="ARBA" id="ARBA00022676"/>
    </source>
</evidence>
<dbReference type="Gene3D" id="3.90.550.10">
    <property type="entry name" value="Spore Coat Polysaccharide Biosynthesis Protein SpsA, Chain A"/>
    <property type="match status" value="1"/>
</dbReference>
<evidence type="ECO:0000313" key="5">
    <source>
        <dbReference type="Proteomes" id="UP000768567"/>
    </source>
</evidence>
<dbReference type="PANTHER" id="PTHR22916">
    <property type="entry name" value="GLYCOSYLTRANSFERASE"/>
    <property type="match status" value="1"/>
</dbReference>
<keyword evidence="5" id="KW-1185">Reference proteome</keyword>
<protein>
    <submittedName>
        <fullName evidence="4">Glycosyltransferase</fullName>
    </submittedName>
</protein>
<proteinExistence type="predicted"/>
<dbReference type="CDD" id="cd00761">
    <property type="entry name" value="Glyco_tranf_GTA_type"/>
    <property type="match status" value="1"/>
</dbReference>
<reference evidence="4 5" key="1">
    <citation type="submission" date="2020-10" db="EMBL/GenBank/DDBJ databases">
        <title>ChiBAC.</title>
        <authorList>
            <person name="Zenner C."/>
            <person name="Hitch T.C.A."/>
            <person name="Clavel T."/>
        </authorList>
    </citation>
    <scope>NUCLEOTIDE SEQUENCE [LARGE SCALE GENOMIC DNA]</scope>
    <source>
        <strain evidence="4 5">DSM 109015</strain>
    </source>
</reference>
<gene>
    <name evidence="4" type="ORF">INF35_10155</name>
</gene>
<sequence length="326" mass="35576">MRAARIAVVVPVYNAAEYLPLCLDSIAAQSFSQFCCVLADDGSTDGSGALCDTYARRDPRFEVLHLQNGGTAAARAAGVRAVSCEYLAFCDADDLLHPRFLETLLHAAEQSGLPIACCRYDTFTDAPSLNGPAPESYTEMEDPRHLEALLHDHAVDYSLCNKLYDANLMRPEFLDNGLAHNEDLLANWEAFLLAPGMVFCDFAGYHYRQHAASASHHGLTAGELADHRAAAAQILAQAPDSVRSSAGAFYYEKLTYLVTRILRLPEDAGLAPALQQLTEELRRGEKDPLLGANSALPRAVRIAARAAVHTPRLLRLACRLLLRDRA</sequence>
<dbReference type="Pfam" id="PF00535">
    <property type="entry name" value="Glycos_transf_2"/>
    <property type="match status" value="1"/>
</dbReference>
<organism evidence="4 5">
    <name type="scientific">Gemmiger gallinarum</name>
    <dbReference type="NCBI Taxonomy" id="2779354"/>
    <lineage>
        <taxon>Bacteria</taxon>
        <taxon>Bacillati</taxon>
        <taxon>Bacillota</taxon>
        <taxon>Clostridia</taxon>
        <taxon>Eubacteriales</taxon>
        <taxon>Gemmiger</taxon>
    </lineage>
</organism>
<evidence type="ECO:0000259" key="3">
    <source>
        <dbReference type="Pfam" id="PF00535"/>
    </source>
</evidence>
<accession>A0ABR9R4T2</accession>
<keyword evidence="1" id="KW-0328">Glycosyltransferase</keyword>
<dbReference type="PANTHER" id="PTHR22916:SF51">
    <property type="entry name" value="GLYCOSYLTRANSFERASE EPSH-RELATED"/>
    <property type="match status" value="1"/>
</dbReference>
<dbReference type="InterPro" id="IPR029044">
    <property type="entry name" value="Nucleotide-diphossugar_trans"/>
</dbReference>
<evidence type="ECO:0000256" key="2">
    <source>
        <dbReference type="ARBA" id="ARBA00022679"/>
    </source>
</evidence>
<dbReference type="SUPFAM" id="SSF53448">
    <property type="entry name" value="Nucleotide-diphospho-sugar transferases"/>
    <property type="match status" value="1"/>
</dbReference>